<name>A0AAV7L0G5_PLEWA</name>
<feature type="region of interest" description="Disordered" evidence="1">
    <location>
        <begin position="31"/>
        <end position="112"/>
    </location>
</feature>
<accession>A0AAV7L0G5</accession>
<evidence type="ECO:0000313" key="3">
    <source>
        <dbReference type="Proteomes" id="UP001066276"/>
    </source>
</evidence>
<dbReference type="Proteomes" id="UP001066276">
    <property type="component" value="Chromosome 12"/>
</dbReference>
<protein>
    <recommendedName>
        <fullName evidence="4">Secreted protein</fullName>
    </recommendedName>
</protein>
<organism evidence="2 3">
    <name type="scientific">Pleurodeles waltl</name>
    <name type="common">Iberian ribbed newt</name>
    <dbReference type="NCBI Taxonomy" id="8319"/>
    <lineage>
        <taxon>Eukaryota</taxon>
        <taxon>Metazoa</taxon>
        <taxon>Chordata</taxon>
        <taxon>Craniata</taxon>
        <taxon>Vertebrata</taxon>
        <taxon>Euteleostomi</taxon>
        <taxon>Amphibia</taxon>
        <taxon>Batrachia</taxon>
        <taxon>Caudata</taxon>
        <taxon>Salamandroidea</taxon>
        <taxon>Salamandridae</taxon>
        <taxon>Pleurodelinae</taxon>
        <taxon>Pleurodeles</taxon>
    </lineage>
</organism>
<gene>
    <name evidence="2" type="ORF">NDU88_004799</name>
</gene>
<sequence length="112" mass="11827">MLFISLAIVTPTVRHSYRLYGGGHGRWCRVDPGKRDETRRKKSAAGAAVARHSETSNFGSVTGAKPLDPGRRRLRVHVSRPSAGVPGSQGAHEASAVLGTEEAGVPGSRGRS</sequence>
<evidence type="ECO:0000313" key="2">
    <source>
        <dbReference type="EMBL" id="KAJ1084653.1"/>
    </source>
</evidence>
<proteinExistence type="predicted"/>
<evidence type="ECO:0008006" key="4">
    <source>
        <dbReference type="Google" id="ProtNLM"/>
    </source>
</evidence>
<dbReference type="AlphaFoldDB" id="A0AAV7L0G5"/>
<dbReference type="EMBL" id="JANPWB010000016">
    <property type="protein sequence ID" value="KAJ1084653.1"/>
    <property type="molecule type" value="Genomic_DNA"/>
</dbReference>
<reference evidence="2" key="1">
    <citation type="journal article" date="2022" name="bioRxiv">
        <title>Sequencing and chromosome-scale assembly of the giantPleurodeles waltlgenome.</title>
        <authorList>
            <person name="Brown T."/>
            <person name="Elewa A."/>
            <person name="Iarovenko S."/>
            <person name="Subramanian E."/>
            <person name="Araus A.J."/>
            <person name="Petzold A."/>
            <person name="Susuki M."/>
            <person name="Suzuki K.-i.T."/>
            <person name="Hayashi T."/>
            <person name="Toyoda A."/>
            <person name="Oliveira C."/>
            <person name="Osipova E."/>
            <person name="Leigh N.D."/>
            <person name="Simon A."/>
            <person name="Yun M.H."/>
        </authorList>
    </citation>
    <scope>NUCLEOTIDE SEQUENCE</scope>
    <source>
        <strain evidence="2">20211129_DDA</strain>
        <tissue evidence="2">Liver</tissue>
    </source>
</reference>
<comment type="caution">
    <text evidence="2">The sequence shown here is derived from an EMBL/GenBank/DDBJ whole genome shotgun (WGS) entry which is preliminary data.</text>
</comment>
<keyword evidence="3" id="KW-1185">Reference proteome</keyword>
<evidence type="ECO:0000256" key="1">
    <source>
        <dbReference type="SAM" id="MobiDB-lite"/>
    </source>
</evidence>